<evidence type="ECO:0000256" key="5">
    <source>
        <dbReference type="ARBA" id="ARBA00022737"/>
    </source>
</evidence>
<dbReference type="Gene3D" id="1.50.40.10">
    <property type="entry name" value="Mitochondrial carrier domain"/>
    <property type="match status" value="1"/>
</dbReference>
<name>A0A7J6PNK7_PEROL</name>
<comment type="subcellular location">
    <subcellularLocation>
        <location evidence="1">Membrane</location>
        <topology evidence="1">Multi-pass membrane protein</topology>
    </subcellularLocation>
</comment>
<evidence type="ECO:0000256" key="7">
    <source>
        <dbReference type="ARBA" id="ARBA00023136"/>
    </source>
</evidence>
<evidence type="ECO:0000256" key="8">
    <source>
        <dbReference type="PROSITE-ProRule" id="PRU00282"/>
    </source>
</evidence>
<evidence type="ECO:0000256" key="2">
    <source>
        <dbReference type="ARBA" id="ARBA00006375"/>
    </source>
</evidence>
<dbReference type="PANTHER" id="PTHR45618">
    <property type="entry name" value="MITOCHONDRIAL DICARBOXYLATE CARRIER-RELATED"/>
    <property type="match status" value="1"/>
</dbReference>
<dbReference type="SUPFAM" id="SSF103506">
    <property type="entry name" value="Mitochondrial carrier"/>
    <property type="match status" value="1"/>
</dbReference>
<dbReference type="InterPro" id="IPR050391">
    <property type="entry name" value="Mito_Metabolite_Transporter"/>
</dbReference>
<evidence type="ECO:0000313" key="10">
    <source>
        <dbReference type="EMBL" id="KAF4697306.1"/>
    </source>
</evidence>
<comment type="similarity">
    <text evidence="2 9">Belongs to the mitochondrial carrier (TC 2.A.29) family.</text>
</comment>
<dbReference type="InterPro" id="IPR023395">
    <property type="entry name" value="MCP_dom_sf"/>
</dbReference>
<keyword evidence="5" id="KW-0677">Repeat</keyword>
<dbReference type="InterPro" id="IPR018108">
    <property type="entry name" value="MCP_transmembrane"/>
</dbReference>
<evidence type="ECO:0008006" key="12">
    <source>
        <dbReference type="Google" id="ProtNLM"/>
    </source>
</evidence>
<organism evidence="10 11">
    <name type="scientific">Perkinsus olseni</name>
    <name type="common">Perkinsus atlanticus</name>
    <dbReference type="NCBI Taxonomy" id="32597"/>
    <lineage>
        <taxon>Eukaryota</taxon>
        <taxon>Sar</taxon>
        <taxon>Alveolata</taxon>
        <taxon>Perkinsozoa</taxon>
        <taxon>Perkinsea</taxon>
        <taxon>Perkinsida</taxon>
        <taxon>Perkinsidae</taxon>
        <taxon>Perkinsus</taxon>
    </lineage>
</organism>
<dbReference type="GO" id="GO:0016020">
    <property type="term" value="C:membrane"/>
    <property type="evidence" value="ECO:0007669"/>
    <property type="project" value="UniProtKB-SubCell"/>
</dbReference>
<evidence type="ECO:0000256" key="4">
    <source>
        <dbReference type="ARBA" id="ARBA00022692"/>
    </source>
</evidence>
<keyword evidence="4 8" id="KW-0812">Transmembrane</keyword>
<evidence type="ECO:0000313" key="11">
    <source>
        <dbReference type="Proteomes" id="UP000541610"/>
    </source>
</evidence>
<sequence>MMDRSMLTYNNNNNKDNNNVSSSSMISITAALLSGSLAAVIGNPLEVLKVRRQAADNNNACVRPWTTPAAAAATIYDGSSCKCNRHHHHQGYSNLWRGTSMSVIRAALLTASQIGPYTTVKGYLHTNSMVAKIHLSDLNISVVAGLISGIVATTITSPFDVLKTMLMASSSSPKGVVPNSNGLSSLVTKLLRREGPMALLKGWLPNYIRLGPQTMLTFLVYEQCTKFYINYYYNDDTDSVPHAGRYYHSKSAF</sequence>
<keyword evidence="7 8" id="KW-0472">Membrane</keyword>
<dbReference type="AlphaFoldDB" id="A0A7J6PNK7"/>
<keyword evidence="3 9" id="KW-0813">Transport</keyword>
<feature type="repeat" description="Solcar" evidence="8">
    <location>
        <begin position="22"/>
        <end position="123"/>
    </location>
</feature>
<gene>
    <name evidence="10" type="ORF">FOZ60_009928</name>
</gene>
<keyword evidence="6" id="KW-1133">Transmembrane helix</keyword>
<proteinExistence type="inferred from homology"/>
<dbReference type="Pfam" id="PF00153">
    <property type="entry name" value="Mito_carr"/>
    <property type="match status" value="2"/>
</dbReference>
<evidence type="ECO:0000256" key="3">
    <source>
        <dbReference type="ARBA" id="ARBA00022448"/>
    </source>
</evidence>
<dbReference type="PROSITE" id="PS50920">
    <property type="entry name" value="SOLCAR"/>
    <property type="match status" value="2"/>
</dbReference>
<protein>
    <recommendedName>
        <fullName evidence="12">Solute carrier 25</fullName>
    </recommendedName>
</protein>
<dbReference type="Proteomes" id="UP000541610">
    <property type="component" value="Unassembled WGS sequence"/>
</dbReference>
<reference evidence="10 11" key="1">
    <citation type="submission" date="2020-04" db="EMBL/GenBank/DDBJ databases">
        <title>Perkinsus olseni comparative genomics.</title>
        <authorList>
            <person name="Bogema D.R."/>
        </authorList>
    </citation>
    <scope>NUCLEOTIDE SEQUENCE [LARGE SCALE GENOMIC DNA]</scope>
    <source>
        <strain evidence="10">00978-12</strain>
    </source>
</reference>
<evidence type="ECO:0000256" key="9">
    <source>
        <dbReference type="RuleBase" id="RU000488"/>
    </source>
</evidence>
<evidence type="ECO:0000256" key="1">
    <source>
        <dbReference type="ARBA" id="ARBA00004141"/>
    </source>
</evidence>
<evidence type="ECO:0000256" key="6">
    <source>
        <dbReference type="ARBA" id="ARBA00022989"/>
    </source>
</evidence>
<accession>A0A7J6PNK7</accession>
<dbReference type="EMBL" id="JABANP010000004">
    <property type="protein sequence ID" value="KAF4697306.1"/>
    <property type="molecule type" value="Genomic_DNA"/>
</dbReference>
<comment type="caution">
    <text evidence="10">The sequence shown here is derived from an EMBL/GenBank/DDBJ whole genome shotgun (WGS) entry which is preliminary data.</text>
</comment>
<feature type="repeat" description="Solcar" evidence="8">
    <location>
        <begin position="136"/>
        <end position="227"/>
    </location>
</feature>
<dbReference type="OrthoDB" id="435170at2759"/>